<feature type="region of interest" description="Disordered" evidence="1">
    <location>
        <begin position="1011"/>
        <end position="1085"/>
    </location>
</feature>
<evidence type="ECO:0000256" key="1">
    <source>
        <dbReference type="SAM" id="MobiDB-lite"/>
    </source>
</evidence>
<feature type="compositionally biased region" description="Low complexity" evidence="1">
    <location>
        <begin position="1318"/>
        <end position="1336"/>
    </location>
</feature>
<comment type="caution">
    <text evidence="3">The sequence shown here is derived from an EMBL/GenBank/DDBJ whole genome shotgun (WGS) entry which is preliminary data.</text>
</comment>
<name>A0ABP6ND60_9ACTN</name>
<dbReference type="Proteomes" id="UP001501637">
    <property type="component" value="Unassembled WGS sequence"/>
</dbReference>
<evidence type="ECO:0000313" key="3">
    <source>
        <dbReference type="EMBL" id="GAA3143501.1"/>
    </source>
</evidence>
<keyword evidence="4" id="KW-1185">Reference proteome</keyword>
<feature type="region of interest" description="Disordered" evidence="1">
    <location>
        <begin position="1135"/>
        <end position="1168"/>
    </location>
</feature>
<dbReference type="InterPro" id="IPR029030">
    <property type="entry name" value="Caspase-like_dom_sf"/>
</dbReference>
<dbReference type="EMBL" id="BAAAUG010000177">
    <property type="protein sequence ID" value="GAA3143501.1"/>
    <property type="molecule type" value="Genomic_DNA"/>
</dbReference>
<feature type="compositionally biased region" description="Polar residues" evidence="1">
    <location>
        <begin position="1353"/>
        <end position="1375"/>
    </location>
</feature>
<dbReference type="InterPro" id="IPR011600">
    <property type="entry name" value="Pept_C14_caspase"/>
</dbReference>
<protein>
    <recommendedName>
        <fullName evidence="2">Peptidase C14 caspase domain-containing protein</fullName>
    </recommendedName>
</protein>
<feature type="region of interest" description="Disordered" evidence="1">
    <location>
        <begin position="1313"/>
        <end position="1388"/>
    </location>
</feature>
<dbReference type="Pfam" id="PF00656">
    <property type="entry name" value="Peptidase_C14"/>
    <property type="match status" value="1"/>
</dbReference>
<organism evidence="3 4">
    <name type="scientific">Streptomyces rectiviolaceus</name>
    <dbReference type="NCBI Taxonomy" id="332591"/>
    <lineage>
        <taxon>Bacteria</taxon>
        <taxon>Bacillati</taxon>
        <taxon>Actinomycetota</taxon>
        <taxon>Actinomycetes</taxon>
        <taxon>Kitasatosporales</taxon>
        <taxon>Streptomycetaceae</taxon>
        <taxon>Streptomyces</taxon>
    </lineage>
</organism>
<feature type="compositionally biased region" description="Gly residues" evidence="1">
    <location>
        <begin position="1376"/>
        <end position="1388"/>
    </location>
</feature>
<reference evidence="4" key="1">
    <citation type="journal article" date="2019" name="Int. J. Syst. Evol. Microbiol.">
        <title>The Global Catalogue of Microorganisms (GCM) 10K type strain sequencing project: providing services to taxonomists for standard genome sequencing and annotation.</title>
        <authorList>
            <consortium name="The Broad Institute Genomics Platform"/>
            <consortium name="The Broad Institute Genome Sequencing Center for Infectious Disease"/>
            <person name="Wu L."/>
            <person name="Ma J."/>
        </authorList>
    </citation>
    <scope>NUCLEOTIDE SEQUENCE [LARGE SCALE GENOMIC DNA]</scope>
    <source>
        <strain evidence="4">JCM 9092</strain>
    </source>
</reference>
<gene>
    <name evidence="3" type="ORF">GCM10010449_73820</name>
</gene>
<accession>A0ABP6ND60</accession>
<sequence length="1388" mass="148423">MMPLPDTATSRAVIIGVSDYTELDALPAVANNVADMGALFTHGDLWGLPKEHCTTLLNPATGREVLEAVYNAAAETRDTFVLYFAGHGLLSPNSELCLALPDTHRDRLYRALEFSKLRNVILDAASGARNKVVIVDCCFSGRALEGHMGPAVEMADHSEVDGSYVMTASAENRQSLAPLGERFTAFTGELLRVLSEGISDGPEFLDMESIYRSVLCELRAKGHPIPQQRIRNGGRSITLVRNRQGQRLPLPAVQERVDLPPGHADALRGTPAELAGHAEDLRHRGAEKQADQVLAAAASRWPVQEVAALLLHLERADRRAEAGHVCAGLALRQASDAVGCLLVLTRLGADALAAEVLSGLSCRESAHVTASTLLLVREQQEAAAVRLVSLVLTRQQPVDAARLMESLQGKVRSGLLYRAFDAMWTERSAEDILTVADLLRAAGVKGLAFRLYRRLPDALAAAKSQQEIALLLREMADSGHFDGTRELLGSLLKGGPAPLHQVRWAFALRSLDLDWADAAVLEAVGRATPEQVLDAAAQLRRDHPGRLLDLFLWASKGRDPSDVVRFADALRDVGRPLDSQQLLETIAKRGPVVAGLLVAALRGTRHGEPERLLKWVARQPAVFSATAALTLRGAGLSEDAVPLVAAARNRPQKEVLDALVPLADALGIDVLHAEVTPHVPSARLEPLLSHLWTNDRLAEADRLLELLAEGTGTALEDLLSAAANSHKGWSQLVEPLFPALGRLTGPAVVRVLRCFVDRPSWRRGKLLLAIGRMLYQAPAEGLSGLVRHVREQGGREALGVLDVLIRELIADLPGPDVGRLYATLTPVEGIDAQALACVADRLDFVEVLQDSAVPEAVVTRLWKLRVQRVGQAQTWREQGRDADAVRAWEEWSSLGSARHPPGHRMAPERLRQAGRELSPASLSELLTLLETTSGAAADMEAVFLGLSSRQDSDVQVARLVQALHTARQQHRIRHLSSWMAEQNPPWLVARMVRSLRDLGIGETAEGLLDRFDRNRDRHDPGPTAIRSPRSSESATLPQLSVPSRGGGVEPVRNEHEGLSEQEPPTPSLAPLPVPSNDDATRTDSREDTALAAGHDAPGGGKTAPKGVPWRALSVAVASVVGVGLGLELLLVPRGSESPAGHRASPTSSSASPSLTPLPSQPAADDVADIGSQPVNTAAIMRLRACTGADITVRLTSVVNSYVDEDPHLKLSVRADAGVGDALPCRINLSRTDAYLMVTQAGDSAEIWRSSACASGHNRQRWVQLGRGKPVAVDFHWDRRPTTKGCDQAGPASSGTYLAEALVLNEKAKSSFVLEQEEATTPSETPSPTRSASTAFSGSGGGTISGGANDEKSATPSQSASDQPTETAEPTNTNSEGGDGGIFGGPDGG</sequence>
<dbReference type="Gene3D" id="3.40.50.1460">
    <property type="match status" value="1"/>
</dbReference>
<proteinExistence type="predicted"/>
<evidence type="ECO:0000313" key="4">
    <source>
        <dbReference type="Proteomes" id="UP001501637"/>
    </source>
</evidence>
<feature type="compositionally biased region" description="Low complexity" evidence="1">
    <location>
        <begin position="1143"/>
        <end position="1163"/>
    </location>
</feature>
<feature type="domain" description="Peptidase C14 caspase" evidence="2">
    <location>
        <begin position="11"/>
        <end position="218"/>
    </location>
</feature>
<dbReference type="SUPFAM" id="SSF52129">
    <property type="entry name" value="Caspase-like"/>
    <property type="match status" value="1"/>
</dbReference>
<feature type="compositionally biased region" description="Polar residues" evidence="1">
    <location>
        <begin position="1028"/>
        <end position="1041"/>
    </location>
</feature>
<dbReference type="NCBIfam" id="NF047832">
    <property type="entry name" value="caspase_w_EACC1"/>
    <property type="match status" value="1"/>
</dbReference>
<feature type="compositionally biased region" description="Pro residues" evidence="1">
    <location>
        <begin position="1063"/>
        <end position="1073"/>
    </location>
</feature>
<evidence type="ECO:0000259" key="2">
    <source>
        <dbReference type="Pfam" id="PF00656"/>
    </source>
</evidence>
<feature type="compositionally biased region" description="Basic and acidic residues" evidence="1">
    <location>
        <begin position="1011"/>
        <end position="1020"/>
    </location>
</feature>